<dbReference type="Gene3D" id="3.40.50.720">
    <property type="entry name" value="NAD(P)-binding Rossmann-like Domain"/>
    <property type="match status" value="1"/>
</dbReference>
<dbReference type="InterPro" id="IPR041121">
    <property type="entry name" value="SDH_C"/>
</dbReference>
<dbReference type="GO" id="GO:0008652">
    <property type="term" value="P:amino acid biosynthetic process"/>
    <property type="evidence" value="ECO:0007669"/>
    <property type="project" value="UniProtKB-KW"/>
</dbReference>
<feature type="domain" description="Shikimate dehydrogenase substrate binding N-terminal" evidence="10">
    <location>
        <begin position="30"/>
        <end position="112"/>
    </location>
</feature>
<dbReference type="GO" id="GO:0005829">
    <property type="term" value="C:cytosol"/>
    <property type="evidence" value="ECO:0007669"/>
    <property type="project" value="TreeGrafter"/>
</dbReference>
<feature type="binding site" evidence="8">
    <location>
        <position position="274"/>
    </location>
    <ligand>
        <name>shikimate</name>
        <dbReference type="ChEBI" id="CHEBI:36208"/>
    </ligand>
</feature>
<feature type="binding site" evidence="8">
    <location>
        <begin position="38"/>
        <end position="40"/>
    </location>
    <ligand>
        <name>shikimate</name>
        <dbReference type="ChEBI" id="CHEBI:36208"/>
    </ligand>
</feature>
<evidence type="ECO:0000313" key="12">
    <source>
        <dbReference type="EMBL" id="MBB2206321.1"/>
    </source>
</evidence>
<dbReference type="GO" id="GO:0050661">
    <property type="term" value="F:NADP binding"/>
    <property type="evidence" value="ECO:0007669"/>
    <property type="project" value="InterPro"/>
</dbReference>
<dbReference type="SUPFAM" id="SSF51735">
    <property type="entry name" value="NAD(P)-binding Rossmann-fold domains"/>
    <property type="match status" value="1"/>
</dbReference>
<feature type="domain" description="Quinate/shikimate 5-dehydrogenase/glutamyl-tRNA reductase" evidence="9">
    <location>
        <begin position="145"/>
        <end position="189"/>
    </location>
</feature>
<dbReference type="PANTHER" id="PTHR21089">
    <property type="entry name" value="SHIKIMATE DEHYDROGENASE"/>
    <property type="match status" value="1"/>
</dbReference>
<dbReference type="InterPro" id="IPR011342">
    <property type="entry name" value="Shikimate_DH"/>
</dbReference>
<evidence type="ECO:0000256" key="7">
    <source>
        <dbReference type="ARBA" id="ARBA00049442"/>
    </source>
</evidence>
<feature type="binding site" evidence="8">
    <location>
        <position position="126"/>
    </location>
    <ligand>
        <name>shikimate</name>
        <dbReference type="ChEBI" id="CHEBI:36208"/>
    </ligand>
</feature>
<dbReference type="GO" id="GO:0004764">
    <property type="term" value="F:shikimate 3-dehydrogenase (NADP+) activity"/>
    <property type="evidence" value="ECO:0007669"/>
    <property type="project" value="UniProtKB-UniRule"/>
</dbReference>
<organism evidence="12 13">
    <name type="scientific">Gluconacetobacter takamatsuzukensis</name>
    <dbReference type="NCBI Taxonomy" id="1286190"/>
    <lineage>
        <taxon>Bacteria</taxon>
        <taxon>Pseudomonadati</taxon>
        <taxon>Pseudomonadota</taxon>
        <taxon>Alphaproteobacteria</taxon>
        <taxon>Acetobacterales</taxon>
        <taxon>Acetobacteraceae</taxon>
        <taxon>Gluconacetobacter</taxon>
    </lineage>
</organism>
<dbReference type="Pfam" id="PF18317">
    <property type="entry name" value="SDH_C"/>
    <property type="match status" value="1"/>
</dbReference>
<name>A0A7W4PTT4_9PROT</name>
<accession>A0A7W4PTT4</accession>
<dbReference type="PANTHER" id="PTHR21089:SF1">
    <property type="entry name" value="BIFUNCTIONAL 3-DEHYDROQUINATE DEHYDRATASE_SHIKIMATE DEHYDROGENASE, CHLOROPLASTIC"/>
    <property type="match status" value="1"/>
</dbReference>
<dbReference type="CDD" id="cd01065">
    <property type="entry name" value="NAD_bind_Shikimate_DH"/>
    <property type="match status" value="1"/>
</dbReference>
<evidence type="ECO:0000256" key="1">
    <source>
        <dbReference type="ARBA" id="ARBA00004871"/>
    </source>
</evidence>
<proteinExistence type="inferred from homology"/>
<feature type="binding site" evidence="8">
    <location>
        <position position="244"/>
    </location>
    <ligand>
        <name>NADP(+)</name>
        <dbReference type="ChEBI" id="CHEBI:58349"/>
    </ligand>
</feature>
<evidence type="ECO:0000256" key="8">
    <source>
        <dbReference type="HAMAP-Rule" id="MF_00222"/>
    </source>
</evidence>
<dbReference type="UniPathway" id="UPA00053">
    <property type="reaction ID" value="UER00087"/>
</dbReference>
<comment type="catalytic activity">
    <reaction evidence="7 8">
        <text>shikimate + NADP(+) = 3-dehydroshikimate + NADPH + H(+)</text>
        <dbReference type="Rhea" id="RHEA:17737"/>
        <dbReference type="ChEBI" id="CHEBI:15378"/>
        <dbReference type="ChEBI" id="CHEBI:16630"/>
        <dbReference type="ChEBI" id="CHEBI:36208"/>
        <dbReference type="ChEBI" id="CHEBI:57783"/>
        <dbReference type="ChEBI" id="CHEBI:58349"/>
        <dbReference type="EC" id="1.1.1.25"/>
    </reaction>
</comment>
<feature type="domain" description="SDH C-terminal" evidence="11">
    <location>
        <begin position="267"/>
        <end position="296"/>
    </location>
</feature>
<dbReference type="GO" id="GO:0009423">
    <property type="term" value="P:chorismate biosynthetic process"/>
    <property type="evidence" value="ECO:0007669"/>
    <property type="project" value="UniProtKB-UniRule"/>
</dbReference>
<comment type="function">
    <text evidence="8">Involved in the biosynthesis of the chorismate, which leads to the biosynthesis of aromatic amino acids. Catalyzes the reversible NADPH linked reduction of 3-dehydroshikimate (DHSA) to yield shikimate (SA).</text>
</comment>
<evidence type="ECO:0000256" key="4">
    <source>
        <dbReference type="ARBA" id="ARBA00022857"/>
    </source>
</evidence>
<dbReference type="InterPro" id="IPR036291">
    <property type="entry name" value="NAD(P)-bd_dom_sf"/>
</dbReference>
<protein>
    <recommendedName>
        <fullName evidence="2 8">Shikimate dehydrogenase (NADP(+))</fullName>
        <shortName evidence="8">SDH</shortName>
        <ecNumber evidence="2 8">1.1.1.25</ecNumber>
    </recommendedName>
</protein>
<gene>
    <name evidence="8" type="primary">aroE</name>
    <name evidence="12" type="ORF">HLH27_15055</name>
</gene>
<keyword evidence="5 8" id="KW-0560">Oxidoreductase</keyword>
<dbReference type="NCBIfam" id="TIGR00507">
    <property type="entry name" value="aroE"/>
    <property type="match status" value="1"/>
</dbReference>
<feature type="binding site" evidence="8">
    <location>
        <position position="85"/>
    </location>
    <ligand>
        <name>shikimate</name>
        <dbReference type="ChEBI" id="CHEBI:36208"/>
    </ligand>
</feature>
<comment type="subunit">
    <text evidence="8">Homodimer.</text>
</comment>
<feature type="binding site" evidence="8">
    <location>
        <position position="110"/>
    </location>
    <ligand>
        <name>shikimate</name>
        <dbReference type="ChEBI" id="CHEBI:36208"/>
    </ligand>
</feature>
<feature type="binding site" evidence="8">
    <location>
        <begin position="173"/>
        <end position="178"/>
    </location>
    <ligand>
        <name>NADP(+)</name>
        <dbReference type="ChEBI" id="CHEBI:58349"/>
    </ligand>
</feature>
<feature type="binding site" evidence="8">
    <location>
        <position position="246"/>
    </location>
    <ligand>
        <name>shikimate</name>
        <dbReference type="ChEBI" id="CHEBI:36208"/>
    </ligand>
</feature>
<comment type="caution">
    <text evidence="8">Lacks conserved residue(s) required for the propagation of feature annotation.</text>
</comment>
<evidence type="ECO:0000256" key="2">
    <source>
        <dbReference type="ARBA" id="ARBA00012962"/>
    </source>
</evidence>
<dbReference type="Pfam" id="PF01488">
    <property type="entry name" value="Shikimate_DH"/>
    <property type="match status" value="1"/>
</dbReference>
<dbReference type="Gene3D" id="3.40.50.10860">
    <property type="entry name" value="Leucine Dehydrogenase, chain A, domain 1"/>
    <property type="match status" value="1"/>
</dbReference>
<sequence>MNHNVTDALSSVRVEPGRLTIRGTTALAGVIGWPVAHSRSPLLHNFWLAKYGIDGAYVPLPVRPGAFDVAVHGLRAAGFRGANVTIPHKEAAFAIAGRLHRSAVRSGSVNTLVFAEDGTIEAHSTDGDGFVASLEAKGVDVGRGPVLLLGAGGAARAVAASLLDRGVAVSVANRTTARAVALAEALSAEGPAPVSVIDWADWEDHLPGHALLVNTTSLGMHGGPGDGFAPDLTRAPDDMVVSDIVYVPRMTPLLTAAVARGLRIVDGTGMLLHQARLGFKCWFGVDPEVDADIQALFDADLAR</sequence>
<evidence type="ECO:0000256" key="6">
    <source>
        <dbReference type="ARBA" id="ARBA00023141"/>
    </source>
</evidence>
<reference evidence="12 13" key="1">
    <citation type="submission" date="2020-04" db="EMBL/GenBank/DDBJ databases">
        <title>Description of novel Gluconacetobacter.</title>
        <authorList>
            <person name="Sombolestani A."/>
        </authorList>
    </citation>
    <scope>NUCLEOTIDE SEQUENCE [LARGE SCALE GENOMIC DNA]</scope>
    <source>
        <strain evidence="12 13">LMG 27800</strain>
    </source>
</reference>
<comment type="pathway">
    <text evidence="1 8">Metabolic intermediate biosynthesis; chorismate biosynthesis; chorismate from D-erythrose 4-phosphate and phosphoenolpyruvate: step 4/7.</text>
</comment>
<dbReference type="GO" id="GO:0019632">
    <property type="term" value="P:shikimate metabolic process"/>
    <property type="evidence" value="ECO:0007669"/>
    <property type="project" value="InterPro"/>
</dbReference>
<dbReference type="Pfam" id="PF08501">
    <property type="entry name" value="Shikimate_dh_N"/>
    <property type="match status" value="1"/>
</dbReference>
<evidence type="ECO:0000313" key="13">
    <source>
        <dbReference type="Proteomes" id="UP000540556"/>
    </source>
</evidence>
<dbReference type="Proteomes" id="UP000540556">
    <property type="component" value="Unassembled WGS sequence"/>
</dbReference>
<evidence type="ECO:0000256" key="5">
    <source>
        <dbReference type="ARBA" id="ARBA00023002"/>
    </source>
</evidence>
<dbReference type="InterPro" id="IPR022893">
    <property type="entry name" value="Shikimate_DH_fam"/>
</dbReference>
<keyword evidence="6 8" id="KW-0057">Aromatic amino acid biosynthesis</keyword>
<dbReference type="InterPro" id="IPR046346">
    <property type="entry name" value="Aminoacid_DH-like_N_sf"/>
</dbReference>
<dbReference type="EMBL" id="JABEQK010000014">
    <property type="protein sequence ID" value="MBB2206321.1"/>
    <property type="molecule type" value="Genomic_DNA"/>
</dbReference>
<comment type="caution">
    <text evidence="12">The sequence shown here is derived from an EMBL/GenBank/DDBJ whole genome shotgun (WGS) entry which is preliminary data.</text>
</comment>
<dbReference type="RefSeq" id="WP_182950859.1">
    <property type="nucleotide sequence ID" value="NZ_JABEQK010000014.1"/>
</dbReference>
<evidence type="ECO:0000259" key="11">
    <source>
        <dbReference type="Pfam" id="PF18317"/>
    </source>
</evidence>
<dbReference type="HAMAP" id="MF_00222">
    <property type="entry name" value="Shikimate_DH_AroE"/>
    <property type="match status" value="1"/>
</dbReference>
<dbReference type="EC" id="1.1.1.25" evidence="2 8"/>
<keyword evidence="3 8" id="KW-0028">Amino-acid biosynthesis</keyword>
<dbReference type="NCBIfam" id="NF001312">
    <property type="entry name" value="PRK00258.1-4"/>
    <property type="match status" value="1"/>
</dbReference>
<keyword evidence="13" id="KW-1185">Reference proteome</keyword>
<keyword evidence="4 8" id="KW-0521">NADP</keyword>
<comment type="similarity">
    <text evidence="8">Belongs to the shikimate dehydrogenase family.</text>
</comment>
<dbReference type="InterPro" id="IPR006151">
    <property type="entry name" value="Shikm_DH/Glu-tRNA_Rdtase"/>
</dbReference>
<evidence type="ECO:0000259" key="10">
    <source>
        <dbReference type="Pfam" id="PF08501"/>
    </source>
</evidence>
<evidence type="ECO:0000259" key="9">
    <source>
        <dbReference type="Pfam" id="PF01488"/>
    </source>
</evidence>
<dbReference type="AlphaFoldDB" id="A0A7W4PTT4"/>
<dbReference type="GO" id="GO:0009073">
    <property type="term" value="P:aromatic amino acid family biosynthetic process"/>
    <property type="evidence" value="ECO:0007669"/>
    <property type="project" value="UniProtKB-KW"/>
</dbReference>
<dbReference type="InterPro" id="IPR013708">
    <property type="entry name" value="Shikimate_DH-bd_N"/>
</dbReference>
<dbReference type="SUPFAM" id="SSF53223">
    <property type="entry name" value="Aminoacid dehydrogenase-like, N-terminal domain"/>
    <property type="match status" value="1"/>
</dbReference>
<feature type="binding site" evidence="8">
    <location>
        <position position="267"/>
    </location>
    <ligand>
        <name>NADP(+)</name>
        <dbReference type="ChEBI" id="CHEBI:58349"/>
    </ligand>
</feature>
<evidence type="ECO:0000256" key="3">
    <source>
        <dbReference type="ARBA" id="ARBA00022605"/>
    </source>
</evidence>
<feature type="binding site" evidence="8">
    <location>
        <begin position="150"/>
        <end position="154"/>
    </location>
    <ligand>
        <name>NADP(+)</name>
        <dbReference type="ChEBI" id="CHEBI:58349"/>
    </ligand>
</feature>
<feature type="active site" description="Proton acceptor" evidence="8">
    <location>
        <position position="89"/>
    </location>
</feature>